<feature type="region of interest" description="Disordered" evidence="6">
    <location>
        <begin position="1"/>
        <end position="59"/>
    </location>
</feature>
<evidence type="ECO:0000259" key="7">
    <source>
        <dbReference type="PROSITE" id="PS50157"/>
    </source>
</evidence>
<evidence type="ECO:0000313" key="9">
    <source>
        <dbReference type="Proteomes" id="UP000275408"/>
    </source>
</evidence>
<feature type="domain" description="C2H2-type" evidence="7">
    <location>
        <begin position="465"/>
        <end position="494"/>
    </location>
</feature>
<accession>A0A3M6U4L8</accession>
<dbReference type="STRING" id="46731.A0A3M6U4L8"/>
<evidence type="ECO:0000256" key="4">
    <source>
        <dbReference type="ARBA" id="ARBA00022833"/>
    </source>
</evidence>
<dbReference type="InterPro" id="IPR036236">
    <property type="entry name" value="Znf_C2H2_sf"/>
</dbReference>
<dbReference type="EMBL" id="RCHS01002246">
    <property type="protein sequence ID" value="RMX48635.1"/>
    <property type="molecule type" value="Genomic_DNA"/>
</dbReference>
<name>A0A3M6U4L8_POCDA</name>
<comment type="caution">
    <text evidence="8">The sequence shown here is derived from an EMBL/GenBank/DDBJ whole genome shotgun (WGS) entry which is preliminary data.</text>
</comment>
<dbReference type="FunFam" id="3.30.160.60:FF:000125">
    <property type="entry name" value="Putative zinc finger protein 143"/>
    <property type="match status" value="2"/>
</dbReference>
<feature type="domain" description="C2H2-type" evidence="7">
    <location>
        <begin position="404"/>
        <end position="433"/>
    </location>
</feature>
<dbReference type="SUPFAM" id="SSF57667">
    <property type="entry name" value="beta-beta-alpha zinc fingers"/>
    <property type="match status" value="4"/>
</dbReference>
<gene>
    <name evidence="8" type="ORF">pdam_00007992</name>
</gene>
<keyword evidence="3 5" id="KW-0863">Zinc-finger</keyword>
<dbReference type="InterPro" id="IPR013087">
    <property type="entry name" value="Znf_C2H2_type"/>
</dbReference>
<keyword evidence="4" id="KW-0862">Zinc</keyword>
<dbReference type="PROSITE" id="PS00028">
    <property type="entry name" value="ZINC_FINGER_C2H2_1"/>
    <property type="match status" value="6"/>
</dbReference>
<dbReference type="GO" id="GO:0000785">
    <property type="term" value="C:chromatin"/>
    <property type="evidence" value="ECO:0007669"/>
    <property type="project" value="TreeGrafter"/>
</dbReference>
<dbReference type="GO" id="GO:0000981">
    <property type="term" value="F:DNA-binding transcription factor activity, RNA polymerase II-specific"/>
    <property type="evidence" value="ECO:0007669"/>
    <property type="project" value="TreeGrafter"/>
</dbReference>
<dbReference type="PANTHER" id="PTHR14003:SF19">
    <property type="entry name" value="YY2 TRANSCRIPTION FACTOR"/>
    <property type="match status" value="1"/>
</dbReference>
<dbReference type="OrthoDB" id="6277246at2759"/>
<reference evidence="8 9" key="1">
    <citation type="journal article" date="2018" name="Sci. Rep.">
        <title>Comparative analysis of the Pocillopora damicornis genome highlights role of immune system in coral evolution.</title>
        <authorList>
            <person name="Cunning R."/>
            <person name="Bay R.A."/>
            <person name="Gillette P."/>
            <person name="Baker A.C."/>
            <person name="Traylor-Knowles N."/>
        </authorList>
    </citation>
    <scope>NUCLEOTIDE SEQUENCE [LARGE SCALE GENOMIC DNA]</scope>
    <source>
        <strain evidence="8">RSMAS</strain>
        <tissue evidence="8">Whole animal</tissue>
    </source>
</reference>
<feature type="compositionally biased region" description="Low complexity" evidence="6">
    <location>
        <begin position="45"/>
        <end position="58"/>
    </location>
</feature>
<evidence type="ECO:0000256" key="2">
    <source>
        <dbReference type="ARBA" id="ARBA00022737"/>
    </source>
</evidence>
<dbReference type="Proteomes" id="UP000275408">
    <property type="component" value="Unassembled WGS sequence"/>
</dbReference>
<organism evidence="8 9">
    <name type="scientific">Pocillopora damicornis</name>
    <name type="common">Cauliflower coral</name>
    <name type="synonym">Millepora damicornis</name>
    <dbReference type="NCBI Taxonomy" id="46731"/>
    <lineage>
        <taxon>Eukaryota</taxon>
        <taxon>Metazoa</taxon>
        <taxon>Cnidaria</taxon>
        <taxon>Anthozoa</taxon>
        <taxon>Hexacorallia</taxon>
        <taxon>Scleractinia</taxon>
        <taxon>Astrocoeniina</taxon>
        <taxon>Pocilloporidae</taxon>
        <taxon>Pocillopora</taxon>
    </lineage>
</organism>
<dbReference type="GO" id="GO:0000978">
    <property type="term" value="F:RNA polymerase II cis-regulatory region sequence-specific DNA binding"/>
    <property type="evidence" value="ECO:0007669"/>
    <property type="project" value="TreeGrafter"/>
</dbReference>
<feature type="domain" description="C2H2-type" evidence="7">
    <location>
        <begin position="434"/>
        <end position="463"/>
    </location>
</feature>
<evidence type="ECO:0000313" key="8">
    <source>
        <dbReference type="EMBL" id="RMX48635.1"/>
    </source>
</evidence>
<evidence type="ECO:0000256" key="1">
    <source>
        <dbReference type="ARBA" id="ARBA00022723"/>
    </source>
</evidence>
<keyword evidence="9" id="KW-1185">Reference proteome</keyword>
<sequence length="573" mass="63265">MMDSQGLASSKGLPDLSTGANDDPARNSSGTNYIEVSERDNKNHSSPSLSQIESSSASILQNELSVPTTDTGSRDNKYEKYLSNVSTESCERDQVHSVQDCFMVDSNMEEQLSSHFPHGNTVNSEEEMEITFQPSVYGEIGDKDINSFPNEGGFSFFFIAVQNSDIGKESHDIALKEAQHENQDQPTSEVPLENATLLQEQNKNNLREITIQVYPGHNSTISLVNNAILTTDVGTFSTHVPAILTEGDAEDSETHYQVVTTSSAMLNQADGNSALDVLTSSADFGRNVILTEQQQVLLSGMLVPGVTANQAIQINMSHDANTCIDVNEIAQDNQEDECVDGKGHLCPHPGCNKVCAKAYKLKLHMLSHTGERPYKCPHEGCEWAFTTAYKLKRHARGHTGEKPFLCTHEGCGKCFTTAYNLKTHMRAHCRTDTFMCGFEGCEKTFPTEHKLKVHERKHAAEYKPYRCEVESCGKMFAAFSALTSHMRIHTGEKSHGCPVEGCEKRFTKASKLKLHLRSHTGERPFPCEVQVQVVAGHSQVPTNSRDICANILGRDLLCAIMKDVVNLSQDQVI</sequence>
<dbReference type="Gene3D" id="3.30.160.60">
    <property type="entry name" value="Classic Zinc Finger"/>
    <property type="match status" value="6"/>
</dbReference>
<dbReference type="GO" id="GO:0008270">
    <property type="term" value="F:zinc ion binding"/>
    <property type="evidence" value="ECO:0007669"/>
    <property type="project" value="UniProtKB-KW"/>
</dbReference>
<proteinExistence type="predicted"/>
<evidence type="ECO:0000256" key="5">
    <source>
        <dbReference type="PROSITE-ProRule" id="PRU00042"/>
    </source>
</evidence>
<dbReference type="SMART" id="SM00355">
    <property type="entry name" value="ZnF_C2H2"/>
    <property type="match status" value="6"/>
</dbReference>
<dbReference type="FunFam" id="3.30.160.60:FF:000072">
    <property type="entry name" value="zinc finger protein 143 isoform X1"/>
    <property type="match status" value="1"/>
</dbReference>
<feature type="domain" description="C2H2-type" evidence="7">
    <location>
        <begin position="344"/>
        <end position="373"/>
    </location>
</feature>
<dbReference type="GO" id="GO:0005667">
    <property type="term" value="C:transcription regulator complex"/>
    <property type="evidence" value="ECO:0007669"/>
    <property type="project" value="TreeGrafter"/>
</dbReference>
<dbReference type="PROSITE" id="PS50157">
    <property type="entry name" value="ZINC_FINGER_C2H2_2"/>
    <property type="match status" value="6"/>
</dbReference>
<feature type="domain" description="C2H2-type" evidence="7">
    <location>
        <begin position="495"/>
        <end position="524"/>
    </location>
</feature>
<dbReference type="FunFam" id="3.30.160.60:FF:000257">
    <property type="entry name" value="ZXD family zinc finger C"/>
    <property type="match status" value="1"/>
</dbReference>
<feature type="domain" description="C2H2-type" evidence="7">
    <location>
        <begin position="374"/>
        <end position="403"/>
    </location>
</feature>
<keyword evidence="2" id="KW-0677">Repeat</keyword>
<evidence type="ECO:0000256" key="3">
    <source>
        <dbReference type="ARBA" id="ARBA00022771"/>
    </source>
</evidence>
<dbReference type="Pfam" id="PF00096">
    <property type="entry name" value="zf-C2H2"/>
    <property type="match status" value="4"/>
</dbReference>
<evidence type="ECO:0000256" key="6">
    <source>
        <dbReference type="SAM" id="MobiDB-lite"/>
    </source>
</evidence>
<protein>
    <recommendedName>
        <fullName evidence="7">C2H2-type domain-containing protein</fullName>
    </recommendedName>
</protein>
<dbReference type="AlphaFoldDB" id="A0A3M6U4L8"/>
<dbReference type="PANTHER" id="PTHR14003">
    <property type="entry name" value="TRANSCRIPTIONAL REPRESSOR PROTEIN YY"/>
    <property type="match status" value="1"/>
</dbReference>
<keyword evidence="1" id="KW-0479">Metal-binding</keyword>
<dbReference type="GO" id="GO:0031519">
    <property type="term" value="C:PcG protein complex"/>
    <property type="evidence" value="ECO:0007669"/>
    <property type="project" value="TreeGrafter"/>
</dbReference>